<dbReference type="Proteomes" id="UP000308197">
    <property type="component" value="Unassembled WGS sequence"/>
</dbReference>
<dbReference type="EMBL" id="ML211424">
    <property type="protein sequence ID" value="TFK83067.1"/>
    <property type="molecule type" value="Genomic_DNA"/>
</dbReference>
<evidence type="ECO:0000313" key="1">
    <source>
        <dbReference type="EMBL" id="TFK83067.1"/>
    </source>
</evidence>
<dbReference type="InParanoid" id="A0A5C3P2K2"/>
<keyword evidence="2" id="KW-1185">Reference proteome</keyword>
<gene>
    <name evidence="1" type="ORF">K466DRAFT_655423</name>
</gene>
<dbReference type="AlphaFoldDB" id="A0A5C3P2K2"/>
<dbReference type="Pfam" id="PF14441">
    <property type="entry name" value="OTT_1508_deam"/>
    <property type="match status" value="1"/>
</dbReference>
<reference evidence="1 2" key="1">
    <citation type="journal article" date="2019" name="Nat. Ecol. Evol.">
        <title>Megaphylogeny resolves global patterns of mushroom evolution.</title>
        <authorList>
            <person name="Varga T."/>
            <person name="Krizsan K."/>
            <person name="Foldi C."/>
            <person name="Dima B."/>
            <person name="Sanchez-Garcia M."/>
            <person name="Sanchez-Ramirez S."/>
            <person name="Szollosi G.J."/>
            <person name="Szarkandi J.G."/>
            <person name="Papp V."/>
            <person name="Albert L."/>
            <person name="Andreopoulos W."/>
            <person name="Angelini C."/>
            <person name="Antonin V."/>
            <person name="Barry K.W."/>
            <person name="Bougher N.L."/>
            <person name="Buchanan P."/>
            <person name="Buyck B."/>
            <person name="Bense V."/>
            <person name="Catcheside P."/>
            <person name="Chovatia M."/>
            <person name="Cooper J."/>
            <person name="Damon W."/>
            <person name="Desjardin D."/>
            <person name="Finy P."/>
            <person name="Geml J."/>
            <person name="Haridas S."/>
            <person name="Hughes K."/>
            <person name="Justo A."/>
            <person name="Karasinski D."/>
            <person name="Kautmanova I."/>
            <person name="Kiss B."/>
            <person name="Kocsube S."/>
            <person name="Kotiranta H."/>
            <person name="LaButti K.M."/>
            <person name="Lechner B.E."/>
            <person name="Liimatainen K."/>
            <person name="Lipzen A."/>
            <person name="Lukacs Z."/>
            <person name="Mihaltcheva S."/>
            <person name="Morgado L.N."/>
            <person name="Niskanen T."/>
            <person name="Noordeloos M.E."/>
            <person name="Ohm R.A."/>
            <person name="Ortiz-Santana B."/>
            <person name="Ovrebo C."/>
            <person name="Racz N."/>
            <person name="Riley R."/>
            <person name="Savchenko A."/>
            <person name="Shiryaev A."/>
            <person name="Soop K."/>
            <person name="Spirin V."/>
            <person name="Szebenyi C."/>
            <person name="Tomsovsky M."/>
            <person name="Tulloss R.E."/>
            <person name="Uehling J."/>
            <person name="Grigoriev I.V."/>
            <person name="Vagvolgyi C."/>
            <person name="Papp T."/>
            <person name="Martin F.M."/>
            <person name="Miettinen O."/>
            <person name="Hibbett D.S."/>
            <person name="Nagy L.G."/>
        </authorList>
    </citation>
    <scope>NUCLEOTIDE SEQUENCE [LARGE SCALE GENOMIC DNA]</scope>
    <source>
        <strain evidence="1 2">HHB13444</strain>
    </source>
</reference>
<evidence type="ECO:0000313" key="2">
    <source>
        <dbReference type="Proteomes" id="UP000308197"/>
    </source>
</evidence>
<dbReference type="InterPro" id="IPR027796">
    <property type="entry name" value="OTT_1508_deam-like"/>
</dbReference>
<accession>A0A5C3P2K2</accession>
<organism evidence="1 2">
    <name type="scientific">Polyporus arcularius HHB13444</name>
    <dbReference type="NCBI Taxonomy" id="1314778"/>
    <lineage>
        <taxon>Eukaryota</taxon>
        <taxon>Fungi</taxon>
        <taxon>Dikarya</taxon>
        <taxon>Basidiomycota</taxon>
        <taxon>Agaricomycotina</taxon>
        <taxon>Agaricomycetes</taxon>
        <taxon>Polyporales</taxon>
        <taxon>Polyporaceae</taxon>
        <taxon>Polyporus</taxon>
    </lineage>
</organism>
<sequence>MSTSNPDQDVERSDVPTVNTLVMALYPHCPPPYAKRSLHMPMPVQTVARRADFVDAIATLCALQDDCDYASVALSTSPQGLELYISLASLPAALPSRMESWLGQLREVGRNYLSAGTPEHPSDDSKLSGGQRAIIIALYLPSYVKFRGRLRDPNGHTPSELLAAIEAFQATQPHTPHGEELRTLSASLRTFTAIVRDDDHRLSDDDCLVLHRVGERFSAVLTDAPFLQWLNGTIASTLISAAVAKMTRPALQNGPAVHWLESSRAQTFLADMHPDSLAARWKMYPGIDRDDAIRALQAAHTLPPGLVRHGTTYVDENATVHCEAALLAYLIHNQIPAYPHVACSRDPCLCCHKYGEALKSVLRTDIAFRRSIWTPRLQVPWVMPESTSQEVIDIFQRLVARTLAEKVWEYGNHRLVYPHCRMVGLVYEEAPAEFEVQPFPDSLSCKMTSDRIERIES</sequence>
<protein>
    <submittedName>
        <fullName evidence="1">Uncharacterized protein</fullName>
    </submittedName>
</protein>
<proteinExistence type="predicted"/>
<name>A0A5C3P2K2_9APHY</name>